<dbReference type="EMBL" id="OU466857">
    <property type="protein sequence ID" value="CAH2033763.1"/>
    <property type="molecule type" value="Genomic_DNA"/>
</dbReference>
<accession>A0AAU9R962</accession>
<proteinExistence type="predicted"/>
<evidence type="ECO:0000313" key="2">
    <source>
        <dbReference type="Proteomes" id="UP000836841"/>
    </source>
</evidence>
<keyword evidence="2" id="KW-1185">Reference proteome</keyword>
<sequence>MTTVPLHSRTCEDWERNRRTTGVEIDGDQHVHLSSEARDFVLQRVLYCEVCRAMAASPTRKHVSSD</sequence>
<organism evidence="1 2">
    <name type="scientific">Thlaspi arvense</name>
    <name type="common">Field penny-cress</name>
    <dbReference type="NCBI Taxonomy" id="13288"/>
    <lineage>
        <taxon>Eukaryota</taxon>
        <taxon>Viridiplantae</taxon>
        <taxon>Streptophyta</taxon>
        <taxon>Embryophyta</taxon>
        <taxon>Tracheophyta</taxon>
        <taxon>Spermatophyta</taxon>
        <taxon>Magnoliopsida</taxon>
        <taxon>eudicotyledons</taxon>
        <taxon>Gunneridae</taxon>
        <taxon>Pentapetalae</taxon>
        <taxon>rosids</taxon>
        <taxon>malvids</taxon>
        <taxon>Brassicales</taxon>
        <taxon>Brassicaceae</taxon>
        <taxon>Thlaspideae</taxon>
        <taxon>Thlaspi</taxon>
    </lineage>
</organism>
<name>A0AAU9R962_THLAR</name>
<reference evidence="1 2" key="1">
    <citation type="submission" date="2022-03" db="EMBL/GenBank/DDBJ databases">
        <authorList>
            <person name="Nunn A."/>
            <person name="Chopra R."/>
            <person name="Nunn A."/>
            <person name="Contreras Garrido A."/>
        </authorList>
    </citation>
    <scope>NUCLEOTIDE SEQUENCE [LARGE SCALE GENOMIC DNA]</scope>
</reference>
<gene>
    <name evidence="1" type="ORF">TAV2_LOCUS3997</name>
</gene>
<evidence type="ECO:0000313" key="1">
    <source>
        <dbReference type="EMBL" id="CAH2033763.1"/>
    </source>
</evidence>
<dbReference type="AlphaFoldDB" id="A0AAU9R962"/>
<dbReference type="Proteomes" id="UP000836841">
    <property type="component" value="Chromosome 1"/>
</dbReference>
<protein>
    <submittedName>
        <fullName evidence="1">Uncharacterized protein</fullName>
    </submittedName>
</protein>